<dbReference type="InterPro" id="IPR003593">
    <property type="entry name" value="AAA+_ATPase"/>
</dbReference>
<dbReference type="GO" id="GO:0016887">
    <property type="term" value="F:ATP hydrolysis activity"/>
    <property type="evidence" value="ECO:0007669"/>
    <property type="project" value="InterPro"/>
</dbReference>
<dbReference type="InterPro" id="IPR006321">
    <property type="entry name" value="PilT/PilU"/>
</dbReference>
<dbReference type="NCBIfam" id="TIGR01420">
    <property type="entry name" value="pilT_fam"/>
    <property type="match status" value="1"/>
</dbReference>
<feature type="domain" description="Bacterial type II secretion system protein E" evidence="2">
    <location>
        <begin position="204"/>
        <end position="218"/>
    </location>
</feature>
<dbReference type="PROSITE" id="PS00662">
    <property type="entry name" value="T2SP_E"/>
    <property type="match status" value="1"/>
</dbReference>
<dbReference type="InterPro" id="IPR027417">
    <property type="entry name" value="P-loop_NTPase"/>
</dbReference>
<dbReference type="KEGG" id="fcz:IMF26_09050"/>
<comment type="similarity">
    <text evidence="1">Belongs to the GSP E family.</text>
</comment>
<dbReference type="GO" id="GO:0005524">
    <property type="term" value="F:ATP binding"/>
    <property type="evidence" value="ECO:0007669"/>
    <property type="project" value="InterPro"/>
</dbReference>
<reference evidence="3" key="1">
    <citation type="submission" date="2020-10" db="EMBL/GenBank/DDBJ databases">
        <authorList>
            <person name="Kadnikov V."/>
            <person name="Beletsky A.V."/>
            <person name="Mardanov A.V."/>
            <person name="Karnachuk O.V."/>
            <person name="Ravin N.V."/>
        </authorList>
    </citation>
    <scope>NUCLEOTIDE SEQUENCE</scope>
    <source>
        <strain evidence="3">Bu02</strain>
    </source>
</reference>
<dbReference type="CDD" id="cd01131">
    <property type="entry name" value="PilT"/>
    <property type="match status" value="1"/>
</dbReference>
<gene>
    <name evidence="3" type="ORF">IMF26_09050</name>
</gene>
<sequence length="354" mass="39266">MHIDIEHLIRQAVNLGASDLYLLIGAPPTLRIAGYLTKLDYPPLLPEDTEKAVEFFAGRNSHSEAGALTHVSSRNEDDLSWDVAYEVPGACRLRVHVSREMGNYALTIRLIPLEVPRPEDLNLPAILVDLCKRPGLLLITGPTGSGKSTTLASLMRYLLETKSVRLVSIEDPVEFKLDHFNGLVSQKEVGVDCISFHHGLIDALRESPDVIILGELRDPEAADAALLASETGHLVISTMHTPSAIRAIDRFIDLFPAGRQEFARSSLSRALNGVFAQKLLPSKDRKRRVLAYEILVATPPVRNLIRKNEYHQIITTMEAGRRFGMVTMANSIEELVRKGLVSREDVWDEVGSLE</sequence>
<dbReference type="SUPFAM" id="SSF52540">
    <property type="entry name" value="P-loop containing nucleoside triphosphate hydrolases"/>
    <property type="match status" value="1"/>
</dbReference>
<dbReference type="SMART" id="SM00382">
    <property type="entry name" value="AAA"/>
    <property type="match status" value="1"/>
</dbReference>
<evidence type="ECO:0000313" key="3">
    <source>
        <dbReference type="EMBL" id="QUL98177.1"/>
    </source>
</evidence>
<organism evidence="3">
    <name type="scientific">Candidatus Fermentithermobacillus carboniphilus</name>
    <dbReference type="NCBI Taxonomy" id="3085328"/>
    <lineage>
        <taxon>Bacteria</taxon>
        <taxon>Bacillati</taxon>
        <taxon>Bacillota</taxon>
        <taxon>Candidatus Fermentithermobacillia</taxon>
        <taxon>Candidatus Fermentithermobacillales</taxon>
        <taxon>Candidatus Fermentithermobacillaceae</taxon>
        <taxon>Candidatus Fermentithermobacillus</taxon>
    </lineage>
</organism>
<dbReference type="PANTHER" id="PTHR30486">
    <property type="entry name" value="TWITCHING MOTILITY PROTEIN PILT"/>
    <property type="match status" value="1"/>
</dbReference>
<dbReference type="EMBL" id="CP062796">
    <property type="protein sequence ID" value="QUL98177.1"/>
    <property type="molecule type" value="Genomic_DNA"/>
</dbReference>
<protein>
    <submittedName>
        <fullName evidence="3">PilT/PilU family type 4a pilus ATPase</fullName>
    </submittedName>
</protein>
<evidence type="ECO:0000259" key="2">
    <source>
        <dbReference type="PROSITE" id="PS00662"/>
    </source>
</evidence>
<dbReference type="AlphaFoldDB" id="A0AAT9LBX8"/>
<evidence type="ECO:0000256" key="1">
    <source>
        <dbReference type="ARBA" id="ARBA00006611"/>
    </source>
</evidence>
<accession>A0AAT9LBX8</accession>
<dbReference type="PANTHER" id="PTHR30486:SF16">
    <property type="entry name" value="TWITCHING MOTILITY PROTEIN PILT"/>
    <property type="match status" value="1"/>
</dbReference>
<dbReference type="Gene3D" id="3.30.450.90">
    <property type="match status" value="1"/>
</dbReference>
<name>A0AAT9LBX8_9FIRM</name>
<dbReference type="Pfam" id="PF00437">
    <property type="entry name" value="T2SSE"/>
    <property type="match status" value="1"/>
</dbReference>
<proteinExistence type="inferred from homology"/>
<dbReference type="InterPro" id="IPR050921">
    <property type="entry name" value="T4SS_GSP_E_ATPase"/>
</dbReference>
<dbReference type="InterPro" id="IPR001482">
    <property type="entry name" value="T2SS/T4SS_dom"/>
</dbReference>
<reference evidence="3" key="2">
    <citation type="journal article" date="2023" name="Biology">
        <title>Prokaryotic Life Associated with Coal-Fire Gas Vents Revealed by Metagenomics.</title>
        <authorList>
            <person name="Kadnikov V.V."/>
            <person name="Mardanov A.V."/>
            <person name="Beletsky A.V."/>
            <person name="Karnachuk O.V."/>
            <person name="Ravin N.V."/>
        </authorList>
    </citation>
    <scope>NUCLEOTIDE SEQUENCE</scope>
    <source>
        <strain evidence="3">Bu02</strain>
    </source>
</reference>
<dbReference type="Gene3D" id="3.40.50.300">
    <property type="entry name" value="P-loop containing nucleotide triphosphate hydrolases"/>
    <property type="match status" value="1"/>
</dbReference>